<keyword evidence="2" id="KW-1185">Reference proteome</keyword>
<evidence type="ECO:0000313" key="1">
    <source>
        <dbReference type="EMBL" id="KXI30847.1"/>
    </source>
</evidence>
<dbReference type="STRING" id="1799789.AX660_05440"/>
<dbReference type="Proteomes" id="UP000070299">
    <property type="component" value="Unassembled WGS sequence"/>
</dbReference>
<dbReference type="RefSeq" id="WP_068371954.1">
    <property type="nucleotide sequence ID" value="NZ_LSNE01000002.1"/>
</dbReference>
<gene>
    <name evidence="1" type="ORF">AX660_05440</name>
</gene>
<organism evidence="1 2">
    <name type="scientific">Paraglaciecola hydrolytica</name>
    <dbReference type="NCBI Taxonomy" id="1799789"/>
    <lineage>
        <taxon>Bacteria</taxon>
        <taxon>Pseudomonadati</taxon>
        <taxon>Pseudomonadota</taxon>
        <taxon>Gammaproteobacteria</taxon>
        <taxon>Alteromonadales</taxon>
        <taxon>Alteromonadaceae</taxon>
        <taxon>Paraglaciecola</taxon>
    </lineage>
</organism>
<dbReference type="AlphaFoldDB" id="A0A136A6J2"/>
<name>A0A136A6J2_9ALTE</name>
<sequence>MEIVLIIFVLTIKGSYAENVEAPADGYNADTVQFFIESNQAWRIKTFAIDQDVHVYSLGIPNETIEEKVIASTERSYRDVLAKKYIIRSKAGIDGIKVELKKLNLSQDLEISNNGFAFWVPANTQYRTKTKPK</sequence>
<comment type="caution">
    <text evidence="1">The sequence shown here is derived from an EMBL/GenBank/DDBJ whole genome shotgun (WGS) entry which is preliminary data.</text>
</comment>
<reference evidence="2" key="1">
    <citation type="submission" date="2016-02" db="EMBL/GenBank/DDBJ databases">
        <authorList>
            <person name="Schultz-Johansen M."/>
            <person name="Glaring M.A."/>
            <person name="Bech P.K."/>
            <person name="Stougaard P."/>
        </authorList>
    </citation>
    <scope>NUCLEOTIDE SEQUENCE [LARGE SCALE GENOMIC DNA]</scope>
    <source>
        <strain evidence="2">S66</strain>
    </source>
</reference>
<dbReference type="EMBL" id="LSNE01000002">
    <property type="protein sequence ID" value="KXI30847.1"/>
    <property type="molecule type" value="Genomic_DNA"/>
</dbReference>
<evidence type="ECO:0000313" key="2">
    <source>
        <dbReference type="Proteomes" id="UP000070299"/>
    </source>
</evidence>
<dbReference type="OrthoDB" id="6064723at2"/>
<proteinExistence type="predicted"/>
<protein>
    <submittedName>
        <fullName evidence="1">Uncharacterized protein</fullName>
    </submittedName>
</protein>
<accession>A0A136A6J2</accession>